<dbReference type="HAMAP" id="MF_00499">
    <property type="entry name" value="Ribosomal_eL13"/>
    <property type="match status" value="1"/>
</dbReference>
<sequence>MVSRWMRQRTSTAGSNTTSFDSSDDSNTEQALPIRSRRPHTPDTDSESQERGGIPEETGDPQPDITIHPFPTKDGLLINIRPPREPVEPLHHVPCDIVLVIDVSGSMNSEAPVPGNPGETKEQYGLSVLDLTKHAAKTILETLNANDRLGIVTFATEAQIVQRLTPMTPQNKRRTKQEIEGMKTRDITNLWAGIQTGLSLFDKNPTLSNGKVPALMVLTDGLPNHMCPSQGYVPKLRSMGQLPATLHTFGFGFSLRSGLLKSIAEVGGGNYSFIPDAGMIGTIFVHAVANLQSTYANNAVLRLEYPAYLGLEETTGEAVDKRKPLGFEGNGSHPYTQLIISLSNLQYGHPRDIYLRYGPKLKQSLRTELKNEAPPVVTAVLEYQRLTPPHTSRNHLPHLPLRPHRLPLLPLPPPPRRRTPTPAPTPPNTLDRFNTFLASFPATAPEFANDPPCQSLLQDLCGPMRTGQVALALSTEDYYHRWGKHYLPSLAGAHARQICNSFKDPGPLMYGKESPLFVACRDRLDAAFDGLEAPKPSLRSKAGAYKGKIRMSRYNRSSNPCFAGCERVLLAGGEGEGKGGERWVRIGRLRAGMRVVTPKGPRRVVAVLKTAVRQARMCVVGGEGVLVTPWHPVVMPGGDGWVFPKDVARGKVRYTGSIYSVLLQRDADVDAHAIMVGGVWGVTLGHGKMGHGAGEPVDVRAHQFLGDYDRVIESLARLHAIKHNQQIPNNHFRKDWQRRVRCHFDQPGKKASRRIARRAKAAAVAPRPVDKLRPVVRCPTIKYNRRTRLGRGFSLAELKAAGIPKLYAPTIGISVDARRQNLSEEGLAANVERLKAYKARLIVFPKRSNKAKKADTPAEQRSGETTQSIRGVFGVEQPIAAGFSEIKKSDLPKSTDAYKSLRKARSDAKLVGVREKRIKDKADAEAAKK</sequence>
<dbReference type="FunFam" id="1.20.5.110:FF:000003">
    <property type="entry name" value="60S ribosomal protein L13"/>
    <property type="match status" value="1"/>
</dbReference>
<evidence type="ECO:0000256" key="5">
    <source>
        <dbReference type="SAM" id="MobiDB-lite"/>
    </source>
</evidence>
<dbReference type="InterPro" id="IPR036465">
    <property type="entry name" value="vWFA_dom_sf"/>
</dbReference>
<evidence type="ECO:0000259" key="6">
    <source>
        <dbReference type="PROSITE" id="PS50234"/>
    </source>
</evidence>
<dbReference type="SUPFAM" id="SSF53300">
    <property type="entry name" value="vWA-like"/>
    <property type="match status" value="1"/>
</dbReference>
<evidence type="ECO:0000256" key="4">
    <source>
        <dbReference type="RuleBase" id="RU000572"/>
    </source>
</evidence>
<keyword evidence="2 4" id="KW-0689">Ribosomal protein</keyword>
<dbReference type="GO" id="GO:0003735">
    <property type="term" value="F:structural constituent of ribosome"/>
    <property type="evidence" value="ECO:0007669"/>
    <property type="project" value="InterPro"/>
</dbReference>
<dbReference type="Gene3D" id="3.40.50.410">
    <property type="entry name" value="von Willebrand factor, type A domain"/>
    <property type="match status" value="1"/>
</dbReference>
<reference evidence="7" key="1">
    <citation type="submission" date="2023-06" db="EMBL/GenBank/DDBJ databases">
        <title>Genome-scale phylogeny and comparative genomics of the fungal order Sordariales.</title>
        <authorList>
            <consortium name="Lawrence Berkeley National Laboratory"/>
            <person name="Hensen N."/>
            <person name="Bonometti L."/>
            <person name="Westerberg I."/>
            <person name="Brannstrom I.O."/>
            <person name="Guillou S."/>
            <person name="Cros-Aarteil S."/>
            <person name="Calhoun S."/>
            <person name="Haridas S."/>
            <person name="Kuo A."/>
            <person name="Mondo S."/>
            <person name="Pangilinan J."/>
            <person name="Riley R."/>
            <person name="Labutti K."/>
            <person name="Andreopoulos B."/>
            <person name="Lipzen A."/>
            <person name="Chen C."/>
            <person name="Yanf M."/>
            <person name="Daum C."/>
            <person name="Ng V."/>
            <person name="Clum A."/>
            <person name="Steindorff A."/>
            <person name="Ohm R."/>
            <person name="Martin F."/>
            <person name="Silar P."/>
            <person name="Natvig D."/>
            <person name="Lalanne C."/>
            <person name="Gautier V."/>
            <person name="Ament-Velasquez S.L."/>
            <person name="Kruys A."/>
            <person name="Hutchinson M.I."/>
            <person name="Powell A.J."/>
            <person name="Barry K."/>
            <person name="Miller A.N."/>
            <person name="Grigoriev I.V."/>
            <person name="Debuchy R."/>
            <person name="Gladieux P."/>
            <person name="Thoren M.H."/>
            <person name="Johannesson H."/>
        </authorList>
    </citation>
    <scope>NUCLEOTIDE SEQUENCE</scope>
    <source>
        <strain evidence="7">SMH2532-1</strain>
    </source>
</reference>
<feature type="region of interest" description="Disordered" evidence="5">
    <location>
        <begin position="388"/>
        <end position="427"/>
    </location>
</feature>
<dbReference type="Pfam" id="PF13519">
    <property type="entry name" value="VWA_2"/>
    <property type="match status" value="1"/>
</dbReference>
<feature type="compositionally biased region" description="Basic and acidic residues" evidence="5">
    <location>
        <begin position="40"/>
        <end position="54"/>
    </location>
</feature>
<keyword evidence="8" id="KW-1185">Reference proteome</keyword>
<dbReference type="PROSITE" id="PS01104">
    <property type="entry name" value="RIBOSOMAL_L13E"/>
    <property type="match status" value="1"/>
</dbReference>
<comment type="caution">
    <text evidence="7">The sequence shown here is derived from an EMBL/GenBank/DDBJ whole genome shotgun (WGS) entry which is preliminary data.</text>
</comment>
<proteinExistence type="inferred from homology"/>
<dbReference type="InterPro" id="IPR018256">
    <property type="entry name" value="Ribosomal_eL13_CS"/>
</dbReference>
<gene>
    <name evidence="7" type="ORF">B0T16DRAFT_460271</name>
</gene>
<name>A0AA40CMP3_9PEZI</name>
<dbReference type="InterPro" id="IPR006141">
    <property type="entry name" value="Intein_N"/>
</dbReference>
<dbReference type="Proteomes" id="UP001174936">
    <property type="component" value="Unassembled WGS sequence"/>
</dbReference>
<feature type="compositionally biased region" description="Basic and acidic residues" evidence="5">
    <location>
        <begin position="852"/>
        <end position="862"/>
    </location>
</feature>
<dbReference type="InterPro" id="IPR032838">
    <property type="entry name" value="Vwaint_dom"/>
</dbReference>
<dbReference type="SUPFAM" id="SSF51294">
    <property type="entry name" value="Hedgehog/intein (Hint) domain"/>
    <property type="match status" value="1"/>
</dbReference>
<feature type="compositionally biased region" description="Basic residues" evidence="5">
    <location>
        <begin position="392"/>
        <end position="405"/>
    </location>
</feature>
<comment type="similarity">
    <text evidence="1 4">Belongs to the eukaryotic ribosomal protein eL13 family.</text>
</comment>
<dbReference type="PROSITE" id="PS50234">
    <property type="entry name" value="VWFA"/>
    <property type="match status" value="1"/>
</dbReference>
<dbReference type="Gene3D" id="1.20.5.110">
    <property type="match status" value="1"/>
</dbReference>
<dbReference type="AlphaFoldDB" id="A0AA40CMP3"/>
<dbReference type="PANTHER" id="PTHR11722">
    <property type="entry name" value="60S RIBOSOMAL PROTEIN L13"/>
    <property type="match status" value="1"/>
</dbReference>
<dbReference type="PANTHER" id="PTHR11722:SF0">
    <property type="entry name" value="LARGE RIBOSOMAL SUBUNIT PROTEIN EL13"/>
    <property type="match status" value="1"/>
</dbReference>
<dbReference type="Pfam" id="PF01294">
    <property type="entry name" value="Ribosomal_L13e"/>
    <property type="match status" value="1"/>
</dbReference>
<evidence type="ECO:0000256" key="2">
    <source>
        <dbReference type="ARBA" id="ARBA00022980"/>
    </source>
</evidence>
<dbReference type="InterPro" id="IPR001380">
    <property type="entry name" value="Ribosomal_eL13"/>
</dbReference>
<dbReference type="Pfam" id="PF14624">
    <property type="entry name" value="Vwaint"/>
    <property type="match status" value="1"/>
</dbReference>
<feature type="region of interest" description="Disordered" evidence="5">
    <location>
        <begin position="1"/>
        <end position="74"/>
    </location>
</feature>
<feature type="region of interest" description="Disordered" evidence="5">
    <location>
        <begin position="848"/>
        <end position="867"/>
    </location>
</feature>
<dbReference type="InterPro" id="IPR002035">
    <property type="entry name" value="VWF_A"/>
</dbReference>
<accession>A0AA40CMP3</accession>
<evidence type="ECO:0000313" key="7">
    <source>
        <dbReference type="EMBL" id="KAK0644195.1"/>
    </source>
</evidence>
<dbReference type="SMART" id="SM00327">
    <property type="entry name" value="VWA"/>
    <property type="match status" value="1"/>
</dbReference>
<keyword evidence="3 4" id="KW-0687">Ribonucleoprotein</keyword>
<dbReference type="GO" id="GO:0003723">
    <property type="term" value="F:RNA binding"/>
    <property type="evidence" value="ECO:0007669"/>
    <property type="project" value="TreeGrafter"/>
</dbReference>
<dbReference type="PROSITE" id="PS50817">
    <property type="entry name" value="INTEIN_N_TER"/>
    <property type="match status" value="1"/>
</dbReference>
<dbReference type="GO" id="GO:0016539">
    <property type="term" value="P:intein-mediated protein splicing"/>
    <property type="evidence" value="ECO:0007669"/>
    <property type="project" value="InterPro"/>
</dbReference>
<dbReference type="GO" id="GO:0022625">
    <property type="term" value="C:cytosolic large ribosomal subunit"/>
    <property type="evidence" value="ECO:0007669"/>
    <property type="project" value="TreeGrafter"/>
</dbReference>
<evidence type="ECO:0000256" key="1">
    <source>
        <dbReference type="ARBA" id="ARBA00005640"/>
    </source>
</evidence>
<dbReference type="EMBL" id="JAULSV010000005">
    <property type="protein sequence ID" value="KAK0644195.1"/>
    <property type="molecule type" value="Genomic_DNA"/>
</dbReference>
<feature type="domain" description="VWFA" evidence="6">
    <location>
        <begin position="96"/>
        <end position="288"/>
    </location>
</feature>
<dbReference type="InterPro" id="IPR036844">
    <property type="entry name" value="Hint_dom_sf"/>
</dbReference>
<evidence type="ECO:0000256" key="3">
    <source>
        <dbReference type="ARBA" id="ARBA00023274"/>
    </source>
</evidence>
<protein>
    <recommendedName>
        <fullName evidence="4">60S ribosomal protein L13</fullName>
    </recommendedName>
</protein>
<organism evidence="7 8">
    <name type="scientific">Cercophora newfieldiana</name>
    <dbReference type="NCBI Taxonomy" id="92897"/>
    <lineage>
        <taxon>Eukaryota</taxon>
        <taxon>Fungi</taxon>
        <taxon>Dikarya</taxon>
        <taxon>Ascomycota</taxon>
        <taxon>Pezizomycotina</taxon>
        <taxon>Sordariomycetes</taxon>
        <taxon>Sordariomycetidae</taxon>
        <taxon>Sordariales</taxon>
        <taxon>Lasiosphaeriaceae</taxon>
        <taxon>Cercophora</taxon>
    </lineage>
</organism>
<evidence type="ECO:0000313" key="8">
    <source>
        <dbReference type="Proteomes" id="UP001174936"/>
    </source>
</evidence>
<dbReference type="GO" id="GO:0006412">
    <property type="term" value="P:translation"/>
    <property type="evidence" value="ECO:0007669"/>
    <property type="project" value="InterPro"/>
</dbReference>